<evidence type="ECO:0000256" key="12">
    <source>
        <dbReference type="SAM" id="Phobius"/>
    </source>
</evidence>
<dbReference type="PROSITE" id="PS50990">
    <property type="entry name" value="PEPTIDASE_C39"/>
    <property type="match status" value="1"/>
</dbReference>
<dbReference type="InterPro" id="IPR036640">
    <property type="entry name" value="ABC1_TM_sf"/>
</dbReference>
<feature type="transmembrane region" description="Helical" evidence="12">
    <location>
        <begin position="257"/>
        <end position="285"/>
    </location>
</feature>
<evidence type="ECO:0000256" key="5">
    <source>
        <dbReference type="ARBA" id="ARBA00022741"/>
    </source>
</evidence>
<feature type="compositionally biased region" description="Pro residues" evidence="11">
    <location>
        <begin position="71"/>
        <end position="90"/>
    </location>
</feature>
<evidence type="ECO:0000256" key="7">
    <source>
        <dbReference type="ARBA" id="ARBA00022807"/>
    </source>
</evidence>
<dbReference type="SUPFAM" id="SSF90123">
    <property type="entry name" value="ABC transporter transmembrane region"/>
    <property type="match status" value="1"/>
</dbReference>
<dbReference type="Pfam" id="PF03412">
    <property type="entry name" value="Peptidase_C39"/>
    <property type="match status" value="1"/>
</dbReference>
<accession>A0A402AWJ7</accession>
<feature type="transmembrane region" description="Helical" evidence="12">
    <location>
        <begin position="375"/>
        <end position="397"/>
    </location>
</feature>
<feature type="domain" description="ABC transmembrane type-1" evidence="14">
    <location>
        <begin position="268"/>
        <end position="546"/>
    </location>
</feature>
<dbReference type="InterPro" id="IPR005074">
    <property type="entry name" value="Peptidase_C39"/>
</dbReference>
<dbReference type="GO" id="GO:0008234">
    <property type="term" value="F:cysteine-type peptidase activity"/>
    <property type="evidence" value="ECO:0007669"/>
    <property type="project" value="UniProtKB-KW"/>
</dbReference>
<dbReference type="Gene3D" id="3.40.50.300">
    <property type="entry name" value="P-loop containing nucleotide triphosphate hydrolases"/>
    <property type="match status" value="1"/>
</dbReference>
<dbReference type="InterPro" id="IPR039421">
    <property type="entry name" value="Type_1_exporter"/>
</dbReference>
<evidence type="ECO:0000256" key="2">
    <source>
        <dbReference type="ARBA" id="ARBA00022448"/>
    </source>
</evidence>
<dbReference type="GO" id="GO:0005886">
    <property type="term" value="C:plasma membrane"/>
    <property type="evidence" value="ECO:0007669"/>
    <property type="project" value="UniProtKB-SubCell"/>
</dbReference>
<evidence type="ECO:0000256" key="8">
    <source>
        <dbReference type="ARBA" id="ARBA00022840"/>
    </source>
</evidence>
<evidence type="ECO:0000259" key="13">
    <source>
        <dbReference type="PROSITE" id="PS50893"/>
    </source>
</evidence>
<dbReference type="InterPro" id="IPR003593">
    <property type="entry name" value="AAA+_ATPase"/>
</dbReference>
<feature type="transmembrane region" description="Helical" evidence="12">
    <location>
        <begin position="403"/>
        <end position="423"/>
    </location>
</feature>
<keyword evidence="7" id="KW-0645">Protease</keyword>
<dbReference type="InterPro" id="IPR027417">
    <property type="entry name" value="P-loop_NTPase"/>
</dbReference>
<gene>
    <name evidence="16" type="ORF">KDK_72550</name>
</gene>
<evidence type="ECO:0000259" key="14">
    <source>
        <dbReference type="PROSITE" id="PS50929"/>
    </source>
</evidence>
<dbReference type="Gene3D" id="3.90.70.10">
    <property type="entry name" value="Cysteine proteinases"/>
    <property type="match status" value="1"/>
</dbReference>
<feature type="domain" description="Peptidase C39" evidence="15">
    <location>
        <begin position="113"/>
        <end position="232"/>
    </location>
</feature>
<dbReference type="GO" id="GO:0015421">
    <property type="term" value="F:ABC-type oligopeptide transporter activity"/>
    <property type="evidence" value="ECO:0007669"/>
    <property type="project" value="TreeGrafter"/>
</dbReference>
<evidence type="ECO:0000256" key="6">
    <source>
        <dbReference type="ARBA" id="ARBA00022801"/>
    </source>
</evidence>
<dbReference type="SMART" id="SM00382">
    <property type="entry name" value="AAA"/>
    <property type="match status" value="1"/>
</dbReference>
<feature type="region of interest" description="Disordered" evidence="11">
    <location>
        <begin position="64"/>
        <end position="107"/>
    </location>
</feature>
<dbReference type="CDD" id="cd18779">
    <property type="entry name" value="ABC_6TM_T1SS_like"/>
    <property type="match status" value="1"/>
</dbReference>
<feature type="transmembrane region" description="Helical" evidence="12">
    <location>
        <begin position="483"/>
        <end position="506"/>
    </location>
</feature>
<dbReference type="Pfam" id="PF00005">
    <property type="entry name" value="ABC_tran"/>
    <property type="match status" value="1"/>
</dbReference>
<sequence>MSNKPEDLDASILQSGKRRSAYLADLQAPNQPLAPEVKDLMDHREKTMLTQTFFLQAAMAREQAQEQAAAPIPPPQQAQVPPTPAPPTPPKGAATTTSTKKYKHRRRVPPLQQMEAVECGAACLAMILSYYKRKTTVAEMREFCGVGRDGLNALALVKSARAYGLKVRAISLQENNFSNVKLPAIVHWEFNHFLIVERWSPESVQLVDPASGRRSVTGEEFDRSFTGIVIKLEPGPDFSTETSQLNRINLRSYVARYLGLAPGAMGQILLASLLLQAFGLVVPIFTEIVVDQILPLRLRDGLTLVSIGLLLIIISQTVTTLLRATVLSYLQARLDMEMMLNFFDHLLKLPLRFFQQRSSGDIISRLSSNLVIRDAIGNQLISTALDGVFVLVYFIILLAASPFIALIVIAIGTLQGVLLLWTARPVRELARRELIASGKAQGYFSEVLKGIVSLKAAGAEQRARNTWSNFFFEQMNVATRRNYISSLISTGMGSLSSLAPFLLLWVGTIQVLNNQLSVGTMLALNALAIAFLTPLSSLISSAQTLQYVQAHLERISDVMDATPEQDATTVKLPPRLLGSVRLENVSFQYDPNSPPILKNIYVNIAAGQKIALVGKSGSGKTTLGKLMLGLYLPTSGEIFYDNIPLSVMNYQAVRAQFGVVMQEANIFSGSVRQNIAFNDPTMGMERVIKAAQIASLHDDVMLMPMEYETFVSEGGSAMSGGQRQRIALARAIATAPAILMLDEATSSLDVVTEATVERNLRKFACTQIIIAHRLSTIRNANQILVLDQGKIIERGSHRELLKLGGFYSKLIQSQLESGEIKSD</sequence>
<evidence type="ECO:0000313" key="16">
    <source>
        <dbReference type="EMBL" id="GCE23455.1"/>
    </source>
</evidence>
<dbReference type="AlphaFoldDB" id="A0A402AWJ7"/>
<dbReference type="GO" id="GO:0005524">
    <property type="term" value="F:ATP binding"/>
    <property type="evidence" value="ECO:0007669"/>
    <property type="project" value="UniProtKB-KW"/>
</dbReference>
<dbReference type="FunFam" id="3.40.50.300:FF:000299">
    <property type="entry name" value="ABC transporter ATP-binding protein/permease"/>
    <property type="match status" value="1"/>
</dbReference>
<evidence type="ECO:0000256" key="1">
    <source>
        <dbReference type="ARBA" id="ARBA00004651"/>
    </source>
</evidence>
<dbReference type="PANTHER" id="PTHR43394:SF1">
    <property type="entry name" value="ATP-BINDING CASSETTE SUB-FAMILY B MEMBER 10, MITOCHONDRIAL"/>
    <property type="match status" value="1"/>
</dbReference>
<dbReference type="PROSITE" id="PS00211">
    <property type="entry name" value="ABC_TRANSPORTER_1"/>
    <property type="match status" value="1"/>
</dbReference>
<keyword evidence="7" id="KW-0788">Thiol protease</keyword>
<dbReference type="PANTHER" id="PTHR43394">
    <property type="entry name" value="ATP-DEPENDENT PERMEASE MDL1, MITOCHONDRIAL"/>
    <property type="match status" value="1"/>
</dbReference>
<dbReference type="PROSITE" id="PS50893">
    <property type="entry name" value="ABC_TRANSPORTER_2"/>
    <property type="match status" value="1"/>
</dbReference>
<evidence type="ECO:0000256" key="10">
    <source>
        <dbReference type="ARBA" id="ARBA00023136"/>
    </source>
</evidence>
<keyword evidence="9 12" id="KW-1133">Transmembrane helix</keyword>
<keyword evidence="17" id="KW-1185">Reference proteome</keyword>
<dbReference type="Proteomes" id="UP000287188">
    <property type="component" value="Unassembled WGS sequence"/>
</dbReference>
<evidence type="ECO:0000256" key="11">
    <source>
        <dbReference type="SAM" id="MobiDB-lite"/>
    </source>
</evidence>
<keyword evidence="8" id="KW-0067">ATP-binding</keyword>
<dbReference type="InterPro" id="IPR017871">
    <property type="entry name" value="ABC_transporter-like_CS"/>
</dbReference>
<evidence type="ECO:0000256" key="9">
    <source>
        <dbReference type="ARBA" id="ARBA00022989"/>
    </source>
</evidence>
<keyword evidence="3" id="KW-1003">Cell membrane</keyword>
<evidence type="ECO:0000259" key="15">
    <source>
        <dbReference type="PROSITE" id="PS50990"/>
    </source>
</evidence>
<name>A0A402AWJ7_9CHLR</name>
<feature type="domain" description="ABC transporter" evidence="13">
    <location>
        <begin position="580"/>
        <end position="813"/>
    </location>
</feature>
<dbReference type="GO" id="GO:0006508">
    <property type="term" value="P:proteolysis"/>
    <property type="evidence" value="ECO:0007669"/>
    <property type="project" value="InterPro"/>
</dbReference>
<proteinExistence type="predicted"/>
<protein>
    <submittedName>
        <fullName evidence="16">NHLP family bacteriocin export ABC transporter peptidase/permease/ATPase</fullName>
    </submittedName>
</protein>
<feature type="transmembrane region" description="Helical" evidence="12">
    <location>
        <begin position="518"/>
        <end position="539"/>
    </location>
</feature>
<reference evidence="17" key="1">
    <citation type="submission" date="2018-12" db="EMBL/GenBank/DDBJ databases">
        <title>Tengunoibacter tsumagoiensis gen. nov., sp. nov., Dictyobacter kobayashii sp. nov., D. alpinus sp. nov., and D. joshuensis sp. nov. and description of Dictyobacteraceae fam. nov. within the order Ktedonobacterales isolated from Tengu-no-mugimeshi.</title>
        <authorList>
            <person name="Wang C.M."/>
            <person name="Zheng Y."/>
            <person name="Sakai Y."/>
            <person name="Toyoda A."/>
            <person name="Minakuchi Y."/>
            <person name="Abe K."/>
            <person name="Yokota A."/>
            <person name="Yabe S."/>
        </authorList>
    </citation>
    <scope>NUCLEOTIDE SEQUENCE [LARGE SCALE GENOMIC DNA]</scope>
    <source>
        <strain evidence="17">Uno11</strain>
    </source>
</reference>
<dbReference type="RefSeq" id="WP_126556890.1">
    <property type="nucleotide sequence ID" value="NZ_BIFS01000002.1"/>
</dbReference>
<keyword evidence="2" id="KW-0813">Transport</keyword>
<evidence type="ECO:0000313" key="17">
    <source>
        <dbReference type="Proteomes" id="UP000287188"/>
    </source>
</evidence>
<keyword evidence="6" id="KW-0378">Hydrolase</keyword>
<dbReference type="GO" id="GO:0016887">
    <property type="term" value="F:ATP hydrolysis activity"/>
    <property type="evidence" value="ECO:0007669"/>
    <property type="project" value="InterPro"/>
</dbReference>
<dbReference type="PROSITE" id="PS50929">
    <property type="entry name" value="ABC_TM1F"/>
    <property type="match status" value="1"/>
</dbReference>
<evidence type="ECO:0000256" key="3">
    <source>
        <dbReference type="ARBA" id="ARBA00022475"/>
    </source>
</evidence>
<dbReference type="InterPro" id="IPR003439">
    <property type="entry name" value="ABC_transporter-like_ATP-bd"/>
</dbReference>
<organism evidence="16 17">
    <name type="scientific">Dictyobacter kobayashii</name>
    <dbReference type="NCBI Taxonomy" id="2014872"/>
    <lineage>
        <taxon>Bacteria</taxon>
        <taxon>Bacillati</taxon>
        <taxon>Chloroflexota</taxon>
        <taxon>Ktedonobacteria</taxon>
        <taxon>Ktedonobacterales</taxon>
        <taxon>Dictyobacteraceae</taxon>
        <taxon>Dictyobacter</taxon>
    </lineage>
</organism>
<dbReference type="EMBL" id="BIFS01000002">
    <property type="protein sequence ID" value="GCE23455.1"/>
    <property type="molecule type" value="Genomic_DNA"/>
</dbReference>
<dbReference type="InterPro" id="IPR011527">
    <property type="entry name" value="ABC1_TM_dom"/>
</dbReference>
<dbReference type="SUPFAM" id="SSF52540">
    <property type="entry name" value="P-loop containing nucleoside triphosphate hydrolases"/>
    <property type="match status" value="1"/>
</dbReference>
<keyword evidence="4 12" id="KW-0812">Transmembrane</keyword>
<comment type="caution">
    <text evidence="16">The sequence shown here is derived from an EMBL/GenBank/DDBJ whole genome shotgun (WGS) entry which is preliminary data.</text>
</comment>
<feature type="transmembrane region" description="Helical" evidence="12">
    <location>
        <begin position="305"/>
        <end position="330"/>
    </location>
</feature>
<dbReference type="Pfam" id="PF00664">
    <property type="entry name" value="ABC_membrane"/>
    <property type="match status" value="1"/>
</dbReference>
<keyword evidence="10 12" id="KW-0472">Membrane</keyword>
<evidence type="ECO:0000256" key="4">
    <source>
        <dbReference type="ARBA" id="ARBA00022692"/>
    </source>
</evidence>
<dbReference type="Gene3D" id="1.20.1560.10">
    <property type="entry name" value="ABC transporter type 1, transmembrane domain"/>
    <property type="match status" value="1"/>
</dbReference>
<dbReference type="OrthoDB" id="9762778at2"/>
<comment type="subcellular location">
    <subcellularLocation>
        <location evidence="1">Cell membrane</location>
        <topology evidence="1">Multi-pass membrane protein</topology>
    </subcellularLocation>
</comment>
<keyword evidence="5" id="KW-0547">Nucleotide-binding</keyword>